<accession>A0ABP7ELG4</accession>
<gene>
    <name evidence="3" type="ORF">GCM10022224_103500</name>
</gene>
<comment type="caution">
    <text evidence="3">The sequence shown here is derived from an EMBL/GenBank/DDBJ whole genome shotgun (WGS) entry which is preliminary data.</text>
</comment>
<protein>
    <submittedName>
        <fullName evidence="3">Uncharacterized protein</fullName>
    </submittedName>
</protein>
<evidence type="ECO:0000256" key="2">
    <source>
        <dbReference type="SAM" id="Phobius"/>
    </source>
</evidence>
<evidence type="ECO:0000313" key="3">
    <source>
        <dbReference type="EMBL" id="GAA3720978.1"/>
    </source>
</evidence>
<feature type="transmembrane region" description="Helical" evidence="2">
    <location>
        <begin position="37"/>
        <end position="58"/>
    </location>
</feature>
<proteinExistence type="predicted"/>
<evidence type="ECO:0000313" key="4">
    <source>
        <dbReference type="Proteomes" id="UP001500902"/>
    </source>
</evidence>
<organism evidence="3 4">
    <name type="scientific">Nonomuraea antimicrobica</name>
    <dbReference type="NCBI Taxonomy" id="561173"/>
    <lineage>
        <taxon>Bacteria</taxon>
        <taxon>Bacillati</taxon>
        <taxon>Actinomycetota</taxon>
        <taxon>Actinomycetes</taxon>
        <taxon>Streptosporangiales</taxon>
        <taxon>Streptosporangiaceae</taxon>
        <taxon>Nonomuraea</taxon>
    </lineage>
</organism>
<keyword evidence="2" id="KW-0812">Transmembrane</keyword>
<feature type="region of interest" description="Disordered" evidence="1">
    <location>
        <begin position="1"/>
        <end position="26"/>
    </location>
</feature>
<keyword evidence="2" id="KW-0472">Membrane</keyword>
<feature type="compositionally biased region" description="Pro residues" evidence="1">
    <location>
        <begin position="1"/>
        <end position="14"/>
    </location>
</feature>
<dbReference type="EMBL" id="BAAAZP010000253">
    <property type="protein sequence ID" value="GAA3720978.1"/>
    <property type="molecule type" value="Genomic_DNA"/>
</dbReference>
<name>A0ABP7ELG4_9ACTN</name>
<dbReference type="RefSeq" id="WP_344897553.1">
    <property type="nucleotide sequence ID" value="NZ_BAAAZP010000253.1"/>
</dbReference>
<dbReference type="Proteomes" id="UP001500902">
    <property type="component" value="Unassembled WGS sequence"/>
</dbReference>
<reference evidence="4" key="1">
    <citation type="journal article" date="2019" name="Int. J. Syst. Evol. Microbiol.">
        <title>The Global Catalogue of Microorganisms (GCM) 10K type strain sequencing project: providing services to taxonomists for standard genome sequencing and annotation.</title>
        <authorList>
            <consortium name="The Broad Institute Genomics Platform"/>
            <consortium name="The Broad Institute Genome Sequencing Center for Infectious Disease"/>
            <person name="Wu L."/>
            <person name="Ma J."/>
        </authorList>
    </citation>
    <scope>NUCLEOTIDE SEQUENCE [LARGE SCALE GENOMIC DNA]</scope>
    <source>
        <strain evidence="4">JCM 16904</strain>
    </source>
</reference>
<keyword evidence="2" id="KW-1133">Transmembrane helix</keyword>
<sequence>MARKSPPPPYGPPPHPRKVTAVSKQRGLSGMSHATHLMLTIFTCGMWGLLVWLPWWMFRMIFRRKKRTTYYYR</sequence>
<keyword evidence="4" id="KW-1185">Reference proteome</keyword>
<evidence type="ECO:0000256" key="1">
    <source>
        <dbReference type="SAM" id="MobiDB-lite"/>
    </source>
</evidence>